<gene>
    <name evidence="2" type="ORF">SAMN05444401_1888</name>
</gene>
<evidence type="ECO:0000313" key="2">
    <source>
        <dbReference type="EMBL" id="SHI95349.1"/>
    </source>
</evidence>
<dbReference type="PANTHER" id="PTHR37305">
    <property type="entry name" value="INTEGRAL MEMBRANE PROTEIN-RELATED"/>
    <property type="match status" value="1"/>
</dbReference>
<name>A0A1M6FCK5_9CLOT</name>
<feature type="transmembrane region" description="Helical" evidence="1">
    <location>
        <begin position="167"/>
        <end position="186"/>
    </location>
</feature>
<dbReference type="PANTHER" id="PTHR37305:SF1">
    <property type="entry name" value="MEMBRANE PROTEIN"/>
    <property type="match status" value="1"/>
</dbReference>
<keyword evidence="3" id="KW-1185">Reference proteome</keyword>
<dbReference type="Pfam" id="PF12679">
    <property type="entry name" value="ABC2_membrane_2"/>
    <property type="match status" value="1"/>
</dbReference>
<protein>
    <submittedName>
        <fullName evidence="2">ABC-2 type transport system permease protein</fullName>
    </submittedName>
</protein>
<accession>A0A1M6FCK5</accession>
<feature type="transmembrane region" description="Helical" evidence="1">
    <location>
        <begin position="12"/>
        <end position="33"/>
    </location>
</feature>
<feature type="transmembrane region" description="Helical" evidence="1">
    <location>
        <begin position="193"/>
        <end position="213"/>
    </location>
</feature>
<reference evidence="2 3" key="1">
    <citation type="submission" date="2016-11" db="EMBL/GenBank/DDBJ databases">
        <authorList>
            <person name="Jaros S."/>
            <person name="Januszkiewicz K."/>
            <person name="Wedrychowicz H."/>
        </authorList>
    </citation>
    <scope>NUCLEOTIDE SEQUENCE [LARGE SCALE GENOMIC DNA]</scope>
    <source>
        <strain evidence="2 3">DSM 21864</strain>
    </source>
</reference>
<feature type="transmembrane region" description="Helical" evidence="1">
    <location>
        <begin position="74"/>
        <end position="95"/>
    </location>
</feature>
<feature type="transmembrane region" description="Helical" evidence="1">
    <location>
        <begin position="126"/>
        <end position="147"/>
    </location>
</feature>
<dbReference type="STRING" id="1121298.SAMN05444401_1888"/>
<dbReference type="EMBL" id="FQZO01000002">
    <property type="protein sequence ID" value="SHI95349.1"/>
    <property type="molecule type" value="Genomic_DNA"/>
</dbReference>
<dbReference type="RefSeq" id="WP_073005808.1">
    <property type="nucleotide sequence ID" value="NZ_FQZO01000002.1"/>
</dbReference>
<dbReference type="GO" id="GO:0140359">
    <property type="term" value="F:ABC-type transporter activity"/>
    <property type="evidence" value="ECO:0007669"/>
    <property type="project" value="InterPro"/>
</dbReference>
<proteinExistence type="predicted"/>
<sequence length="270" mass="30903">MNMYKVEIKNMFKSLLTWIIVMVGIISLFMAMFPSMSSSGMSEIIRTKMDAIPESMRKSFGLSEAVDFSDLLQYFAYTAQYILIGNCIYAAILGANSLIKEESEGTIEFLYAQPISRTKIVSVKMLSTFTILYIFNIILFLVTVIFFEMFKPSAYEYFMQLTYMYKGMLLAQLVFWTLGFALSAILPKVSLATPTALGLFFITYMLGIFSSIIDKLHWMRYLSPVEYVMPSNVLKAHGNIESSYIIISLTIIFVATLFTFFRYKAKDLKI</sequence>
<evidence type="ECO:0000313" key="3">
    <source>
        <dbReference type="Proteomes" id="UP000184080"/>
    </source>
</evidence>
<dbReference type="AlphaFoldDB" id="A0A1M6FCK5"/>
<organism evidence="2 3">
    <name type="scientific">Clostridium amylolyticum</name>
    <dbReference type="NCBI Taxonomy" id="1121298"/>
    <lineage>
        <taxon>Bacteria</taxon>
        <taxon>Bacillati</taxon>
        <taxon>Bacillota</taxon>
        <taxon>Clostridia</taxon>
        <taxon>Eubacteriales</taxon>
        <taxon>Clostridiaceae</taxon>
        <taxon>Clostridium</taxon>
    </lineage>
</organism>
<keyword evidence="1" id="KW-1133">Transmembrane helix</keyword>
<keyword evidence="1" id="KW-0812">Transmembrane</keyword>
<dbReference type="GO" id="GO:0005886">
    <property type="term" value="C:plasma membrane"/>
    <property type="evidence" value="ECO:0007669"/>
    <property type="project" value="UniProtKB-SubCell"/>
</dbReference>
<dbReference type="Proteomes" id="UP000184080">
    <property type="component" value="Unassembled WGS sequence"/>
</dbReference>
<keyword evidence="1" id="KW-0472">Membrane</keyword>
<evidence type="ECO:0000256" key="1">
    <source>
        <dbReference type="SAM" id="Phobius"/>
    </source>
</evidence>
<feature type="transmembrane region" description="Helical" evidence="1">
    <location>
        <begin position="242"/>
        <end position="261"/>
    </location>
</feature>